<dbReference type="KEGG" id="amr:AM1_5070"/>
<organism evidence="1 2">
    <name type="scientific">Acaryochloris marina (strain MBIC 11017)</name>
    <dbReference type="NCBI Taxonomy" id="329726"/>
    <lineage>
        <taxon>Bacteria</taxon>
        <taxon>Bacillati</taxon>
        <taxon>Cyanobacteriota</taxon>
        <taxon>Cyanophyceae</taxon>
        <taxon>Acaryochloridales</taxon>
        <taxon>Acaryochloridaceae</taxon>
        <taxon>Acaryochloris</taxon>
    </lineage>
</organism>
<dbReference type="OrthoDB" id="278527at2"/>
<evidence type="ECO:0000313" key="2">
    <source>
        <dbReference type="Proteomes" id="UP000000268"/>
    </source>
</evidence>
<dbReference type="EMBL" id="CP000828">
    <property type="protein sequence ID" value="ABW30036.1"/>
    <property type="molecule type" value="Genomic_DNA"/>
</dbReference>
<name>B0C759_ACAM1</name>
<dbReference type="Proteomes" id="UP000000268">
    <property type="component" value="Chromosome"/>
</dbReference>
<evidence type="ECO:0000313" key="1">
    <source>
        <dbReference type="EMBL" id="ABW30036.1"/>
    </source>
</evidence>
<keyword evidence="2" id="KW-1185">Reference proteome</keyword>
<dbReference type="HOGENOM" id="CLU_2930432_0_0_3"/>
<sequence>MSKPTLIPEVRSIQMSILETAPHRLSFVASGIVPTDGWTEPQLIPSVYMQLPAESMRADF</sequence>
<proteinExistence type="predicted"/>
<protein>
    <submittedName>
        <fullName evidence="1">Uncharacterized protein</fullName>
    </submittedName>
</protein>
<dbReference type="RefSeq" id="WP_012165306.1">
    <property type="nucleotide sequence ID" value="NC_009925.1"/>
</dbReference>
<gene>
    <name evidence="1" type="ordered locus">AM1_5070</name>
</gene>
<reference evidence="1 2" key="1">
    <citation type="journal article" date="2008" name="Proc. Natl. Acad. Sci. U.S.A.">
        <title>Niche adaptation and genome expansion in the chlorophyll d-producing cyanobacterium Acaryochloris marina.</title>
        <authorList>
            <person name="Swingley W.D."/>
            <person name="Chen M."/>
            <person name="Cheung P.C."/>
            <person name="Conrad A.L."/>
            <person name="Dejesa L.C."/>
            <person name="Hao J."/>
            <person name="Honchak B.M."/>
            <person name="Karbach L.E."/>
            <person name="Kurdoglu A."/>
            <person name="Lahiri S."/>
            <person name="Mastrian S.D."/>
            <person name="Miyashita H."/>
            <person name="Page L."/>
            <person name="Ramakrishna P."/>
            <person name="Satoh S."/>
            <person name="Sattley W.M."/>
            <person name="Shimada Y."/>
            <person name="Taylor H.L."/>
            <person name="Tomo T."/>
            <person name="Tsuchiya T."/>
            <person name="Wang Z.T."/>
            <person name="Raymond J."/>
            <person name="Mimuro M."/>
            <person name="Blankenship R.E."/>
            <person name="Touchman J.W."/>
        </authorList>
    </citation>
    <scope>NUCLEOTIDE SEQUENCE [LARGE SCALE GENOMIC DNA]</scope>
    <source>
        <strain evidence="2">MBIC 11017</strain>
    </source>
</reference>
<dbReference type="AlphaFoldDB" id="B0C759"/>
<accession>B0C759</accession>